<feature type="binding site" evidence="12">
    <location>
        <begin position="265"/>
        <end position="267"/>
    </location>
    <ligand>
        <name>GTP</name>
        <dbReference type="ChEBI" id="CHEBI:37565"/>
    </ligand>
</feature>
<dbReference type="GO" id="GO:0051539">
    <property type="term" value="F:4 iron, 4 sulfur cluster binding"/>
    <property type="evidence" value="ECO:0007669"/>
    <property type="project" value="UniProtKB-UniRule"/>
</dbReference>
<dbReference type="Pfam" id="PF04055">
    <property type="entry name" value="Radical_SAM"/>
    <property type="match status" value="1"/>
</dbReference>
<comment type="caution">
    <text evidence="12">Lacks conserved residue(s) required for the propagation of feature annotation.</text>
</comment>
<evidence type="ECO:0000256" key="4">
    <source>
        <dbReference type="ARBA" id="ARBA00022723"/>
    </source>
</evidence>
<dbReference type="KEGG" id="hha:Hhal_0072"/>
<dbReference type="InterPro" id="IPR050105">
    <property type="entry name" value="MoCo_biosynth_MoaA/MoaC"/>
</dbReference>
<protein>
    <recommendedName>
        <fullName evidence="1 12">GTP 3',8-cyclase</fullName>
        <ecNumber evidence="1 12">4.1.99.22</ecNumber>
    </recommendedName>
    <alternativeName>
        <fullName evidence="12">Molybdenum cofactor biosynthesis protein A</fullName>
    </alternativeName>
</protein>
<accession>A1WT55</accession>
<feature type="binding site" evidence="12">
    <location>
        <position position="100"/>
    </location>
    <ligand>
        <name>GTP</name>
        <dbReference type="ChEBI" id="CHEBI:37565"/>
    </ligand>
</feature>
<dbReference type="SFLD" id="SFLDG01067">
    <property type="entry name" value="SPASM/twitch_domain_containing"/>
    <property type="match status" value="1"/>
</dbReference>
<feature type="binding site" evidence="12">
    <location>
        <position position="20"/>
    </location>
    <ligand>
        <name>GTP</name>
        <dbReference type="ChEBI" id="CHEBI:37565"/>
    </ligand>
</feature>
<reference evidence="14 15" key="2">
    <citation type="journal article" date="2013" name="Stand. Genomic Sci.">
        <title>Complete genome sequence of Halorhodospira halophila SL1.</title>
        <authorList>
            <person name="Challacombe J.F."/>
            <person name="Majid S."/>
            <person name="Deole R."/>
            <person name="Brettin T.S."/>
            <person name="Bruce D."/>
            <person name="Delano S.F."/>
            <person name="Detter J.C."/>
            <person name="Gleasner C.D."/>
            <person name="Han C.S."/>
            <person name="Misra M."/>
            <person name="Reitenga K.G."/>
            <person name="Mikhailova N."/>
            <person name="Woyke T."/>
            <person name="Pitluck S."/>
            <person name="Nolan M."/>
            <person name="Land M.L."/>
            <person name="Saunders E."/>
            <person name="Tapia R."/>
            <person name="Lapidus A."/>
            <person name="Ivanova N."/>
            <person name="Hoff W.D."/>
        </authorList>
    </citation>
    <scope>NUCLEOTIDE SEQUENCE [LARGE SCALE GENOMIC DNA]</scope>
    <source>
        <strain evidence="15">DSM 244 / SL1</strain>
    </source>
</reference>
<evidence type="ECO:0000256" key="2">
    <source>
        <dbReference type="ARBA" id="ARBA00022485"/>
    </source>
</evidence>
<dbReference type="InterPro" id="IPR006638">
    <property type="entry name" value="Elp3/MiaA/NifB-like_rSAM"/>
</dbReference>
<comment type="catalytic activity">
    <reaction evidence="11 12">
        <text>GTP + AH2 + S-adenosyl-L-methionine = (8S)-3',8-cyclo-7,8-dihydroguanosine 5'-triphosphate + 5'-deoxyadenosine + L-methionine + A + H(+)</text>
        <dbReference type="Rhea" id="RHEA:49576"/>
        <dbReference type="ChEBI" id="CHEBI:13193"/>
        <dbReference type="ChEBI" id="CHEBI:15378"/>
        <dbReference type="ChEBI" id="CHEBI:17319"/>
        <dbReference type="ChEBI" id="CHEBI:17499"/>
        <dbReference type="ChEBI" id="CHEBI:37565"/>
        <dbReference type="ChEBI" id="CHEBI:57844"/>
        <dbReference type="ChEBI" id="CHEBI:59789"/>
        <dbReference type="ChEBI" id="CHEBI:131766"/>
        <dbReference type="EC" id="4.1.99.22"/>
    </reaction>
</comment>
<keyword evidence="14" id="KW-0378">Hydrolase</keyword>
<dbReference type="GO" id="GO:0005525">
    <property type="term" value="F:GTP binding"/>
    <property type="evidence" value="ECO:0007669"/>
    <property type="project" value="UniProtKB-UniRule"/>
</dbReference>
<evidence type="ECO:0000313" key="14">
    <source>
        <dbReference type="EMBL" id="ABM60867.1"/>
    </source>
</evidence>
<dbReference type="Proteomes" id="UP000000647">
    <property type="component" value="Chromosome"/>
</dbReference>
<dbReference type="GO" id="GO:0061798">
    <property type="term" value="F:GTP 3',8'-cyclase activity"/>
    <property type="evidence" value="ECO:0007669"/>
    <property type="project" value="UniProtKB-UniRule"/>
</dbReference>
<dbReference type="InterPro" id="IPR007197">
    <property type="entry name" value="rSAM"/>
</dbReference>
<feature type="binding site" evidence="12">
    <location>
        <position position="260"/>
    </location>
    <ligand>
        <name>[4Fe-4S] cluster</name>
        <dbReference type="ChEBI" id="CHEBI:49883"/>
        <label>2</label>
        <note>4Fe-4S-substrate</note>
    </ligand>
</feature>
<gene>
    <name evidence="12" type="primary">moaA</name>
    <name evidence="14" type="ordered locus">Hhal_0072</name>
</gene>
<evidence type="ECO:0000313" key="15">
    <source>
        <dbReference type="Proteomes" id="UP000000647"/>
    </source>
</evidence>
<comment type="subunit">
    <text evidence="12">Monomer and homodimer.</text>
</comment>
<evidence type="ECO:0000256" key="3">
    <source>
        <dbReference type="ARBA" id="ARBA00022691"/>
    </source>
</evidence>
<dbReference type="SUPFAM" id="SSF102114">
    <property type="entry name" value="Radical SAM enzymes"/>
    <property type="match status" value="1"/>
</dbReference>
<keyword evidence="9 12" id="KW-0501">Molybdenum cofactor biosynthesis</keyword>
<dbReference type="GO" id="GO:0046872">
    <property type="term" value="F:metal ion binding"/>
    <property type="evidence" value="ECO:0007669"/>
    <property type="project" value="UniProtKB-KW"/>
</dbReference>
<dbReference type="InterPro" id="IPR013785">
    <property type="entry name" value="Aldolase_TIM"/>
</dbReference>
<dbReference type="PANTHER" id="PTHR22960">
    <property type="entry name" value="MOLYBDOPTERIN COFACTOR SYNTHESIS PROTEIN A"/>
    <property type="match status" value="1"/>
</dbReference>
<dbReference type="GO" id="GO:0006777">
    <property type="term" value="P:Mo-molybdopterin cofactor biosynthetic process"/>
    <property type="evidence" value="ECO:0007669"/>
    <property type="project" value="UniProtKB-UniRule"/>
</dbReference>
<comment type="cofactor">
    <cofactor evidence="12">
        <name>[4Fe-4S] cluster</name>
        <dbReference type="ChEBI" id="CHEBI:49883"/>
    </cofactor>
    <text evidence="12">Binds 2 [4Fe-4S] clusters. Binds 1 [4Fe-4S] cluster coordinated with 3 cysteines and an exchangeable S-adenosyl-L-methionine and 1 [4Fe-4S] cluster coordinated with 3 cysteines and the GTP-derived substrate.</text>
</comment>
<dbReference type="InterPro" id="IPR040064">
    <property type="entry name" value="MoaA-like"/>
</dbReference>
<evidence type="ECO:0000259" key="13">
    <source>
        <dbReference type="PROSITE" id="PS51918"/>
    </source>
</evidence>
<keyword evidence="8 12" id="KW-0342">GTP-binding</keyword>
<dbReference type="STRING" id="349124.Hhal_0072"/>
<keyword evidence="15" id="KW-1185">Reference proteome</keyword>
<evidence type="ECO:0000256" key="11">
    <source>
        <dbReference type="ARBA" id="ARBA00048697"/>
    </source>
</evidence>
<name>A1WT55_HALHL</name>
<evidence type="ECO:0000256" key="12">
    <source>
        <dbReference type="HAMAP-Rule" id="MF_01225"/>
    </source>
</evidence>
<feature type="domain" description="Radical SAM core" evidence="13">
    <location>
        <begin position="11"/>
        <end position="228"/>
    </location>
</feature>
<dbReference type="RefSeq" id="WP_011812890.1">
    <property type="nucleotide sequence ID" value="NC_008789.1"/>
</dbReference>
<dbReference type="HAMAP" id="MF_01225_B">
    <property type="entry name" value="MoaA_B"/>
    <property type="match status" value="1"/>
</dbReference>
<feature type="binding site" evidence="12">
    <location>
        <position position="69"/>
    </location>
    <ligand>
        <name>GTP</name>
        <dbReference type="ChEBI" id="CHEBI:37565"/>
    </ligand>
</feature>
<dbReference type="NCBIfam" id="TIGR02666">
    <property type="entry name" value="moaA"/>
    <property type="match status" value="1"/>
</dbReference>
<dbReference type="SFLD" id="SFLDG01383">
    <property type="entry name" value="cyclic_pyranopterin_phosphate"/>
    <property type="match status" value="1"/>
</dbReference>
<dbReference type="PANTHER" id="PTHR22960:SF0">
    <property type="entry name" value="MOLYBDENUM COFACTOR BIOSYNTHESIS PROTEIN 1"/>
    <property type="match status" value="1"/>
</dbReference>
<dbReference type="CDD" id="cd21117">
    <property type="entry name" value="Twitch_MoaA"/>
    <property type="match status" value="1"/>
</dbReference>
<dbReference type="InterPro" id="IPR010505">
    <property type="entry name" value="MoaA_twitch"/>
</dbReference>
<comment type="function">
    <text evidence="12">Catalyzes the cyclization of GTP to (8S)-3',8-cyclo-7,8-dihydroguanosine 5'-triphosphate.</text>
</comment>
<dbReference type="PROSITE" id="PS01305">
    <property type="entry name" value="MOAA_NIFB_PQQE"/>
    <property type="match status" value="1"/>
</dbReference>
<feature type="binding site" evidence="12">
    <location>
        <position position="31"/>
    </location>
    <ligand>
        <name>[4Fe-4S] cluster</name>
        <dbReference type="ChEBI" id="CHEBI:49883"/>
        <label>1</label>
        <note>4Fe-4S-S-AdoMet</note>
    </ligand>
</feature>
<reference evidence="15" key="1">
    <citation type="submission" date="2006-12" db="EMBL/GenBank/DDBJ databases">
        <title>Complete sequence of Halorhodospira halophila SL1.</title>
        <authorList>
            <consortium name="US DOE Joint Genome Institute"/>
            <person name="Copeland A."/>
            <person name="Lucas S."/>
            <person name="Lapidus A."/>
            <person name="Barry K."/>
            <person name="Detter J.C."/>
            <person name="Glavina del Rio T."/>
            <person name="Hammon N."/>
            <person name="Israni S."/>
            <person name="Dalin E."/>
            <person name="Tice H."/>
            <person name="Pitluck S."/>
            <person name="Saunders E."/>
            <person name="Brettin T."/>
            <person name="Bruce D."/>
            <person name="Han C."/>
            <person name="Tapia R."/>
            <person name="Schmutz J."/>
            <person name="Larimer F."/>
            <person name="Land M."/>
            <person name="Hauser L."/>
            <person name="Kyrpides N."/>
            <person name="Mikhailova N."/>
            <person name="Hoff W."/>
            <person name="Richardson P."/>
        </authorList>
    </citation>
    <scope>NUCLEOTIDE SEQUENCE [LARGE SCALE GENOMIC DNA]</scope>
    <source>
        <strain evidence="15">DSM 244 / SL1</strain>
    </source>
</reference>
<dbReference type="UniPathway" id="UPA00344"/>
<evidence type="ECO:0000256" key="8">
    <source>
        <dbReference type="ARBA" id="ARBA00023134"/>
    </source>
</evidence>
<feature type="binding site" evidence="12">
    <location>
        <position position="263"/>
    </location>
    <ligand>
        <name>[4Fe-4S] cluster</name>
        <dbReference type="ChEBI" id="CHEBI:49883"/>
        <label>2</label>
        <note>4Fe-4S-substrate</note>
    </ligand>
</feature>
<feature type="binding site" evidence="12">
    <location>
        <position position="73"/>
    </location>
    <ligand>
        <name>S-adenosyl-L-methionine</name>
        <dbReference type="ChEBI" id="CHEBI:59789"/>
    </ligand>
</feature>
<dbReference type="Pfam" id="PF06463">
    <property type="entry name" value="Mob_synth_C"/>
    <property type="match status" value="1"/>
</dbReference>
<dbReference type="PROSITE" id="PS51918">
    <property type="entry name" value="RADICAL_SAM"/>
    <property type="match status" value="1"/>
</dbReference>
<keyword evidence="10 12" id="KW-0456">Lyase</keyword>
<evidence type="ECO:0000256" key="9">
    <source>
        <dbReference type="ARBA" id="ARBA00023150"/>
    </source>
</evidence>
<feature type="binding site" evidence="12">
    <location>
        <position position="124"/>
    </location>
    <ligand>
        <name>S-adenosyl-L-methionine</name>
        <dbReference type="ChEBI" id="CHEBI:59789"/>
    </ligand>
</feature>
<evidence type="ECO:0000256" key="6">
    <source>
        <dbReference type="ARBA" id="ARBA00023004"/>
    </source>
</evidence>
<dbReference type="InterPro" id="IPR000385">
    <property type="entry name" value="MoaA_NifB_PqqE_Fe-S-bd_CS"/>
</dbReference>
<feature type="binding site" evidence="12">
    <location>
        <position position="195"/>
    </location>
    <ligand>
        <name>S-adenosyl-L-methionine</name>
        <dbReference type="ChEBI" id="CHEBI:59789"/>
    </ligand>
</feature>
<dbReference type="HOGENOM" id="CLU_009273_0_1_6"/>
<evidence type="ECO:0000256" key="5">
    <source>
        <dbReference type="ARBA" id="ARBA00022741"/>
    </source>
</evidence>
<feature type="binding site" evidence="12">
    <location>
        <position position="27"/>
    </location>
    <ligand>
        <name>[4Fe-4S] cluster</name>
        <dbReference type="ChEBI" id="CHEBI:49883"/>
        <label>1</label>
        <note>4Fe-4S-S-AdoMet</note>
    </ligand>
</feature>
<dbReference type="SMART" id="SM00729">
    <property type="entry name" value="Elp3"/>
    <property type="match status" value="1"/>
</dbReference>
<dbReference type="eggNOG" id="COG2896">
    <property type="taxonomic scope" value="Bacteria"/>
</dbReference>
<dbReference type="EC" id="4.1.99.22" evidence="1 12"/>
<keyword evidence="4 12" id="KW-0479">Metal-binding</keyword>
<keyword evidence="3 12" id="KW-0949">S-adenosyl-L-methionine</keyword>
<organism evidence="14 15">
    <name type="scientific">Halorhodospira halophila (strain DSM 244 / SL1)</name>
    <name type="common">Ectothiorhodospira halophila (strain DSM 244 / SL1)</name>
    <dbReference type="NCBI Taxonomy" id="349124"/>
    <lineage>
        <taxon>Bacteria</taxon>
        <taxon>Pseudomonadati</taxon>
        <taxon>Pseudomonadota</taxon>
        <taxon>Gammaproteobacteria</taxon>
        <taxon>Chromatiales</taxon>
        <taxon>Ectothiorhodospiraceae</taxon>
        <taxon>Halorhodospira</taxon>
    </lineage>
</organism>
<comment type="pathway">
    <text evidence="12">Cofactor biosynthesis; molybdopterin biosynthesis.</text>
</comment>
<dbReference type="InterPro" id="IPR013483">
    <property type="entry name" value="MoaA"/>
</dbReference>
<dbReference type="EMBL" id="CP000544">
    <property type="protein sequence ID" value="ABM60867.1"/>
    <property type="molecule type" value="Genomic_DNA"/>
</dbReference>
<dbReference type="CDD" id="cd01335">
    <property type="entry name" value="Radical_SAM"/>
    <property type="match status" value="1"/>
</dbReference>
<keyword evidence="5 12" id="KW-0547">Nucleotide-binding</keyword>
<dbReference type="GO" id="GO:0016787">
    <property type="term" value="F:hydrolase activity"/>
    <property type="evidence" value="ECO:0007669"/>
    <property type="project" value="UniProtKB-KW"/>
</dbReference>
<dbReference type="AlphaFoldDB" id="A1WT55"/>
<keyword evidence="2 12" id="KW-0004">4Fe-4S</keyword>
<evidence type="ECO:0000256" key="1">
    <source>
        <dbReference type="ARBA" id="ARBA00012167"/>
    </source>
</evidence>
<feature type="binding site" evidence="12">
    <location>
        <position position="34"/>
    </location>
    <ligand>
        <name>[4Fe-4S] cluster</name>
        <dbReference type="ChEBI" id="CHEBI:49883"/>
        <label>1</label>
        <note>4Fe-4S-S-AdoMet</note>
    </ligand>
</feature>
<keyword evidence="6 12" id="KW-0408">Iron</keyword>
<dbReference type="InterPro" id="IPR058240">
    <property type="entry name" value="rSAM_sf"/>
</dbReference>
<feature type="binding site" evidence="12">
    <location>
        <position position="277"/>
    </location>
    <ligand>
        <name>[4Fe-4S] cluster</name>
        <dbReference type="ChEBI" id="CHEBI:49883"/>
        <label>2</label>
        <note>4Fe-4S-substrate</note>
    </ligand>
</feature>
<proteinExistence type="inferred from homology"/>
<keyword evidence="7 12" id="KW-0411">Iron-sulfur</keyword>
<dbReference type="OrthoDB" id="9763993at2"/>
<feature type="binding site" evidence="12">
    <location>
        <position position="33"/>
    </location>
    <ligand>
        <name>S-adenosyl-L-methionine</name>
        <dbReference type="ChEBI" id="CHEBI:59789"/>
    </ligand>
</feature>
<dbReference type="SFLD" id="SFLDS00029">
    <property type="entry name" value="Radical_SAM"/>
    <property type="match status" value="1"/>
</dbReference>
<dbReference type="GO" id="GO:1904047">
    <property type="term" value="F:S-adenosyl-L-methionine binding"/>
    <property type="evidence" value="ECO:0007669"/>
    <property type="project" value="UniProtKB-UniRule"/>
</dbReference>
<sequence>MVADAEPLVDASGRPIDYLRLSVTDRCDLRCLYCMGDAVRFVPRSEVLSLEELEQVAAAFVSLGVRKIRITGGEPLLRRGVLALARRLGGLEGLDELVMTTNATQLARHAQELRAAGVRRLNISLDTLDPERFRQLTRTGRLDRVLDGIESARWAGFERIRLNTVAMRGRNDDEILSLVAFALARGLDISFIEEMPFGASPGHDRGEAFMASAEVQALIERRYSLELAETRPAAGPSRDLRVVGTDTRVGFISPHSGCFCPACNRVRVTVEGQLLPCLGHEGAVDLRAILRVGDGAEALQDRLRGGIRAAAERKPARHEFAVPGATPPSQVARFMSVTGG</sequence>
<evidence type="ECO:0000256" key="7">
    <source>
        <dbReference type="ARBA" id="ARBA00023014"/>
    </source>
</evidence>
<comment type="similarity">
    <text evidence="12">Belongs to the radical SAM superfamily. MoaA family.</text>
</comment>
<dbReference type="Gene3D" id="3.20.20.70">
    <property type="entry name" value="Aldolase class I"/>
    <property type="match status" value="1"/>
</dbReference>
<dbReference type="GO" id="GO:0061799">
    <property type="term" value="F:cyclic pyranopterin monophosphate synthase activity"/>
    <property type="evidence" value="ECO:0007669"/>
    <property type="project" value="TreeGrafter"/>
</dbReference>
<evidence type="ECO:0000256" key="10">
    <source>
        <dbReference type="ARBA" id="ARBA00023239"/>
    </source>
</evidence>
<dbReference type="SFLD" id="SFLDG01386">
    <property type="entry name" value="main_SPASM_domain-containing"/>
    <property type="match status" value="1"/>
</dbReference>